<dbReference type="Pfam" id="PF05154">
    <property type="entry name" value="TM2"/>
    <property type="match status" value="1"/>
</dbReference>
<protein>
    <submittedName>
        <fullName evidence="8">Membrane protein containing TM2 domain protein</fullName>
    </submittedName>
</protein>
<feature type="transmembrane region" description="Helical" evidence="6">
    <location>
        <begin position="150"/>
        <end position="173"/>
    </location>
</feature>
<proteinExistence type="predicted"/>
<comment type="caution">
    <text evidence="8">The sequence shown here is derived from an EMBL/GenBank/DDBJ whole genome shotgun (WGS) entry which is preliminary data.</text>
</comment>
<keyword evidence="2 6" id="KW-0812">Transmembrane</keyword>
<evidence type="ECO:0000313" key="8">
    <source>
        <dbReference type="EMBL" id="KJU84475.1"/>
    </source>
</evidence>
<gene>
    <name evidence="8" type="ORF">MBAV_003338</name>
</gene>
<dbReference type="GO" id="GO:0016020">
    <property type="term" value="C:membrane"/>
    <property type="evidence" value="ECO:0007669"/>
    <property type="project" value="UniProtKB-SubCell"/>
</dbReference>
<reference evidence="8 9" key="1">
    <citation type="submission" date="2015-02" db="EMBL/GenBank/DDBJ databases">
        <title>Single-cell genomics of uncultivated deep-branching MTB reveals a conserved set of magnetosome genes.</title>
        <authorList>
            <person name="Kolinko S."/>
            <person name="Richter M."/>
            <person name="Glockner F.O."/>
            <person name="Brachmann A."/>
            <person name="Schuler D."/>
        </authorList>
    </citation>
    <scope>NUCLEOTIDE SEQUENCE [LARGE SCALE GENOMIC DNA]</scope>
    <source>
        <strain evidence="8">TM-1</strain>
    </source>
</reference>
<keyword evidence="3 6" id="KW-1133">Transmembrane helix</keyword>
<evidence type="ECO:0000256" key="3">
    <source>
        <dbReference type="ARBA" id="ARBA00022989"/>
    </source>
</evidence>
<feature type="domain" description="TM2" evidence="7">
    <location>
        <begin position="212"/>
        <end position="242"/>
    </location>
</feature>
<evidence type="ECO:0000256" key="5">
    <source>
        <dbReference type="SAM" id="MobiDB-lite"/>
    </source>
</evidence>
<dbReference type="InterPro" id="IPR007829">
    <property type="entry name" value="TM2"/>
</dbReference>
<feature type="compositionally biased region" description="Basic and acidic residues" evidence="5">
    <location>
        <begin position="67"/>
        <end position="78"/>
    </location>
</feature>
<organism evidence="8 9">
    <name type="scientific">Candidatus Magnetobacterium bavaricum</name>
    <dbReference type="NCBI Taxonomy" id="29290"/>
    <lineage>
        <taxon>Bacteria</taxon>
        <taxon>Pseudomonadati</taxon>
        <taxon>Nitrospirota</taxon>
        <taxon>Thermodesulfovibrionia</taxon>
        <taxon>Thermodesulfovibrionales</taxon>
        <taxon>Candidatus Magnetobacteriaceae</taxon>
        <taxon>Candidatus Magnetobacterium</taxon>
    </lineage>
</organism>
<name>A0A0F3GR91_9BACT</name>
<feature type="transmembrane region" description="Helical" evidence="6">
    <location>
        <begin position="240"/>
        <end position="260"/>
    </location>
</feature>
<evidence type="ECO:0000256" key="4">
    <source>
        <dbReference type="ARBA" id="ARBA00023136"/>
    </source>
</evidence>
<evidence type="ECO:0000313" key="9">
    <source>
        <dbReference type="Proteomes" id="UP000033423"/>
    </source>
</evidence>
<evidence type="ECO:0000256" key="6">
    <source>
        <dbReference type="SAM" id="Phobius"/>
    </source>
</evidence>
<accession>A0A0F3GR91</accession>
<evidence type="ECO:0000259" key="7">
    <source>
        <dbReference type="Pfam" id="PF05154"/>
    </source>
</evidence>
<sequence>MISGQVPPDAIDRKNGTSKIGQLMRLVPGVSKKVNDAIMLALSLDPPNRPSSVKDFQKLLASNNESPSRRIIDEDKAPPLRNNRYARNKNHQENPSLALVQRREKPVPTVENTDNTTDSAQKIKHIETTVFLSLLFPGIGHFYLELYYMATILLVGSVALASIAGAPSIVILAEIISAISAYKCVKKIQEGIDVEKFEFFPKSKSQRESDSEKSKKITFLLCLVLGYAGGHHFYVGNNILGGAIIACIALFSVILPPFLFRYSSIFIPSQ</sequence>
<dbReference type="AlphaFoldDB" id="A0A0F3GR91"/>
<dbReference type="EMBL" id="LACI01001435">
    <property type="protein sequence ID" value="KJU84475.1"/>
    <property type="molecule type" value="Genomic_DNA"/>
</dbReference>
<dbReference type="Proteomes" id="UP000033423">
    <property type="component" value="Unassembled WGS sequence"/>
</dbReference>
<feature type="transmembrane region" description="Helical" evidence="6">
    <location>
        <begin position="217"/>
        <end position="234"/>
    </location>
</feature>
<keyword evidence="9" id="KW-1185">Reference proteome</keyword>
<keyword evidence="4 6" id="KW-0472">Membrane</keyword>
<feature type="transmembrane region" description="Helical" evidence="6">
    <location>
        <begin position="126"/>
        <end position="144"/>
    </location>
</feature>
<feature type="region of interest" description="Disordered" evidence="5">
    <location>
        <begin position="64"/>
        <end position="95"/>
    </location>
</feature>
<evidence type="ECO:0000256" key="1">
    <source>
        <dbReference type="ARBA" id="ARBA00004141"/>
    </source>
</evidence>
<evidence type="ECO:0000256" key="2">
    <source>
        <dbReference type="ARBA" id="ARBA00022692"/>
    </source>
</evidence>
<comment type="subcellular location">
    <subcellularLocation>
        <location evidence="1">Membrane</location>
        <topology evidence="1">Multi-pass membrane protein</topology>
    </subcellularLocation>
</comment>